<dbReference type="CDD" id="cd13596">
    <property type="entry name" value="PBP2_lipoprotein_GmpC"/>
    <property type="match status" value="1"/>
</dbReference>
<dbReference type="KEGG" id="apr:Apre_0276"/>
<keyword evidence="5 6" id="KW-0449">Lipoprotein</keyword>
<keyword evidence="10" id="KW-1185">Reference proteome</keyword>
<dbReference type="Proteomes" id="UP000002294">
    <property type="component" value="Chromosome"/>
</dbReference>
<evidence type="ECO:0000313" key="10">
    <source>
        <dbReference type="Proteomes" id="UP000002294"/>
    </source>
</evidence>
<evidence type="ECO:0000256" key="1">
    <source>
        <dbReference type="ARBA" id="ARBA00004635"/>
    </source>
</evidence>
<dbReference type="STRING" id="525919.Apre_0276"/>
<dbReference type="PROSITE" id="PS51257">
    <property type="entry name" value="PROKAR_LIPOPROTEIN"/>
    <property type="match status" value="1"/>
</dbReference>
<comment type="similarity">
    <text evidence="6">Belongs to the nlpA lipoprotein family.</text>
</comment>
<evidence type="ECO:0000256" key="3">
    <source>
        <dbReference type="ARBA" id="ARBA00023136"/>
    </source>
</evidence>
<dbReference type="PANTHER" id="PTHR30429">
    <property type="entry name" value="D-METHIONINE-BINDING LIPOPROTEIN METQ"/>
    <property type="match status" value="1"/>
</dbReference>
<dbReference type="SUPFAM" id="SSF53850">
    <property type="entry name" value="Periplasmic binding protein-like II"/>
    <property type="match status" value="1"/>
</dbReference>
<dbReference type="Pfam" id="PF03180">
    <property type="entry name" value="Lipoprotein_9"/>
    <property type="match status" value="1"/>
</dbReference>
<feature type="chain" id="PRO_5038653129" description="Lipoprotein" evidence="8">
    <location>
        <begin position="23"/>
        <end position="275"/>
    </location>
</feature>
<dbReference type="RefSeq" id="WP_015777240.1">
    <property type="nucleotide sequence ID" value="NC_013171.1"/>
</dbReference>
<dbReference type="OrthoDB" id="9812878at2"/>
<feature type="signal peptide" evidence="8">
    <location>
        <begin position="1"/>
        <end position="22"/>
    </location>
</feature>
<evidence type="ECO:0000256" key="7">
    <source>
        <dbReference type="PIRSR" id="PIRSR002854-1"/>
    </source>
</evidence>
<proteinExistence type="inferred from homology"/>
<evidence type="ECO:0000256" key="4">
    <source>
        <dbReference type="ARBA" id="ARBA00023139"/>
    </source>
</evidence>
<dbReference type="InterPro" id="IPR004872">
    <property type="entry name" value="Lipoprotein_NlpA"/>
</dbReference>
<evidence type="ECO:0000256" key="5">
    <source>
        <dbReference type="ARBA" id="ARBA00023288"/>
    </source>
</evidence>
<dbReference type="AlphaFoldDB" id="C7RFR6"/>
<evidence type="ECO:0000313" key="9">
    <source>
        <dbReference type="EMBL" id="ACV28327.1"/>
    </source>
</evidence>
<dbReference type="EMBL" id="CP001708">
    <property type="protein sequence ID" value="ACV28327.1"/>
    <property type="molecule type" value="Genomic_DNA"/>
</dbReference>
<protein>
    <recommendedName>
        <fullName evidence="6">Lipoprotein</fullName>
    </recommendedName>
</protein>
<reference evidence="9 10" key="1">
    <citation type="journal article" date="2009" name="Stand. Genomic Sci.">
        <title>Complete genome sequence of Anaerococcus prevotii type strain (PC1).</title>
        <authorList>
            <person name="Labutti K."/>
            <person name="Pukall R."/>
            <person name="Steenblock K."/>
            <person name="Glavina Del Rio T."/>
            <person name="Tice H."/>
            <person name="Copeland A."/>
            <person name="Cheng J.F."/>
            <person name="Lucas S."/>
            <person name="Chen F."/>
            <person name="Nolan M."/>
            <person name="Bruce D."/>
            <person name="Goodwin L."/>
            <person name="Pitluck S."/>
            <person name="Ivanova N."/>
            <person name="Mavromatis K."/>
            <person name="Ovchinnikova G."/>
            <person name="Pati A."/>
            <person name="Chen A."/>
            <person name="Palaniappan K."/>
            <person name="Land M."/>
            <person name="Hauser L."/>
            <person name="Chang Y.J."/>
            <person name="Jeffries C.D."/>
            <person name="Chain P."/>
            <person name="Saunders E."/>
            <person name="Brettin T."/>
            <person name="Detter J.C."/>
            <person name="Han C."/>
            <person name="Goker M."/>
            <person name="Bristow J."/>
            <person name="Eisen J.A."/>
            <person name="Markowitz V."/>
            <person name="Hugenholtz P."/>
            <person name="Kyrpides N.C."/>
            <person name="Klenk H.P."/>
            <person name="Lapidus A."/>
        </authorList>
    </citation>
    <scope>NUCLEOTIDE SEQUENCE [LARGE SCALE GENOMIC DNA]</scope>
    <source>
        <strain evidence="10">ATCC 9321 / DSM 20548 / JCM 6508 / NCTC 11806 / PC1</strain>
    </source>
</reference>
<dbReference type="GO" id="GO:0016020">
    <property type="term" value="C:membrane"/>
    <property type="evidence" value="ECO:0007669"/>
    <property type="project" value="UniProtKB-SubCell"/>
</dbReference>
<evidence type="ECO:0000256" key="8">
    <source>
        <dbReference type="SAM" id="SignalP"/>
    </source>
</evidence>
<evidence type="ECO:0000256" key="6">
    <source>
        <dbReference type="PIRNR" id="PIRNR002854"/>
    </source>
</evidence>
<sequence length="275" mass="30683">MKKIFGIISALTLAVLITSCGGADKNESKEALKLGVVGERNVEYEDAIKRYEKDTGKKIELVRFNDYNQPNDALKDGNIDLSSFATYIFIEDYNKNQNANFTYLADTIISPMGVYSQKIKEIGEIPEGGKIAIPVEVSNNSRALYILESAGVIKIKEGSGDFITLDDIAENPKNIEFVELPADQVSRALEDVDAALINSDMAMEAGLSPTEDSIFLEDPENERAKNFINVIAVKENNKDNEDIKNFIENYYLTDETKKVIEDEYKGAVIPIFKLR</sequence>
<dbReference type="HOGENOM" id="CLU_067080_1_2_9"/>
<keyword evidence="3" id="KW-0472">Membrane</keyword>
<keyword evidence="2 8" id="KW-0732">Signal</keyword>
<accession>C7RFR6</accession>
<evidence type="ECO:0000256" key="2">
    <source>
        <dbReference type="ARBA" id="ARBA00022729"/>
    </source>
</evidence>
<dbReference type="PIRSF" id="PIRSF002854">
    <property type="entry name" value="MetQ"/>
    <property type="match status" value="1"/>
</dbReference>
<feature type="lipid moiety-binding region" description="S-diacylglycerol cysteine" evidence="7">
    <location>
        <position position="20"/>
    </location>
</feature>
<organism evidence="9 10">
    <name type="scientific">Anaerococcus prevotii (strain ATCC 9321 / DSM 20548 / JCM 6508 / NCTC 11806 / PC1)</name>
    <name type="common">Peptostreptococcus prevotii</name>
    <name type="synonym">Peptococcus prevotii</name>
    <dbReference type="NCBI Taxonomy" id="525919"/>
    <lineage>
        <taxon>Bacteria</taxon>
        <taxon>Bacillati</taxon>
        <taxon>Bacillota</taxon>
        <taxon>Tissierellia</taxon>
        <taxon>Tissierellales</taxon>
        <taxon>Peptoniphilaceae</taxon>
        <taxon>Anaerococcus</taxon>
    </lineage>
</organism>
<keyword evidence="4" id="KW-0564">Palmitate</keyword>
<comment type="subcellular location">
    <subcellularLocation>
        <location evidence="1">Membrane</location>
        <topology evidence="1">Lipid-anchor</topology>
    </subcellularLocation>
</comment>
<name>C7RFR6_ANAPD</name>
<dbReference type="Gene3D" id="3.40.190.10">
    <property type="entry name" value="Periplasmic binding protein-like II"/>
    <property type="match status" value="2"/>
</dbReference>
<gene>
    <name evidence="9" type="ordered locus">Apre_0276</name>
</gene>
<dbReference type="PANTHER" id="PTHR30429:SF1">
    <property type="entry name" value="D-METHIONINE-BINDING LIPOPROTEIN METQ-RELATED"/>
    <property type="match status" value="1"/>
</dbReference>
<dbReference type="eggNOG" id="COG1464">
    <property type="taxonomic scope" value="Bacteria"/>
</dbReference>